<name>A0A2W4WU90_9CYAN</name>
<protein>
    <submittedName>
        <fullName evidence="10">Mechanosensitive ion channel protein MscS</fullName>
    </submittedName>
</protein>
<keyword evidence="5 7" id="KW-1133">Transmembrane helix</keyword>
<organism evidence="10 11">
    <name type="scientific">Phormidesmis priestleyi</name>
    <dbReference type="NCBI Taxonomy" id="268141"/>
    <lineage>
        <taxon>Bacteria</taxon>
        <taxon>Bacillati</taxon>
        <taxon>Cyanobacteriota</taxon>
        <taxon>Cyanophyceae</taxon>
        <taxon>Leptolyngbyales</taxon>
        <taxon>Leptolyngbyaceae</taxon>
        <taxon>Phormidesmis</taxon>
    </lineage>
</organism>
<feature type="transmembrane region" description="Helical" evidence="7">
    <location>
        <begin position="63"/>
        <end position="85"/>
    </location>
</feature>
<proteinExistence type="inferred from homology"/>
<evidence type="ECO:0000256" key="5">
    <source>
        <dbReference type="ARBA" id="ARBA00022989"/>
    </source>
</evidence>
<dbReference type="SUPFAM" id="SSF50182">
    <property type="entry name" value="Sm-like ribonucleoproteins"/>
    <property type="match status" value="1"/>
</dbReference>
<accession>A0A2W4WU90</accession>
<dbReference type="GO" id="GO:0005886">
    <property type="term" value="C:plasma membrane"/>
    <property type="evidence" value="ECO:0007669"/>
    <property type="project" value="UniProtKB-SubCell"/>
</dbReference>
<dbReference type="PANTHER" id="PTHR30221:SF1">
    <property type="entry name" value="SMALL-CONDUCTANCE MECHANOSENSITIVE CHANNEL"/>
    <property type="match status" value="1"/>
</dbReference>
<keyword evidence="3" id="KW-1003">Cell membrane</keyword>
<dbReference type="InterPro" id="IPR045275">
    <property type="entry name" value="MscS_archaea/bacteria_type"/>
</dbReference>
<dbReference type="InterPro" id="IPR006685">
    <property type="entry name" value="MscS_channel_2nd"/>
</dbReference>
<evidence type="ECO:0000259" key="9">
    <source>
        <dbReference type="Pfam" id="PF21082"/>
    </source>
</evidence>
<dbReference type="InterPro" id="IPR008910">
    <property type="entry name" value="MSC_TM_helix"/>
</dbReference>
<feature type="domain" description="Mechanosensitive ion channel MscS C-terminal" evidence="9">
    <location>
        <begin position="185"/>
        <end position="267"/>
    </location>
</feature>
<dbReference type="InterPro" id="IPR011014">
    <property type="entry name" value="MscS_channel_TM-2"/>
</dbReference>
<comment type="subcellular location">
    <subcellularLocation>
        <location evidence="1">Cell membrane</location>
        <topology evidence="1">Multi-pass membrane protein</topology>
    </subcellularLocation>
</comment>
<dbReference type="Gene3D" id="1.10.287.1260">
    <property type="match status" value="1"/>
</dbReference>
<dbReference type="InterPro" id="IPR049278">
    <property type="entry name" value="MS_channel_C"/>
</dbReference>
<dbReference type="EMBL" id="QBMP01000237">
    <property type="protein sequence ID" value="PZO48516.1"/>
    <property type="molecule type" value="Genomic_DNA"/>
</dbReference>
<dbReference type="Proteomes" id="UP000249794">
    <property type="component" value="Unassembled WGS sequence"/>
</dbReference>
<dbReference type="Gene3D" id="2.30.30.60">
    <property type="match status" value="1"/>
</dbReference>
<feature type="transmembrane region" description="Helical" evidence="7">
    <location>
        <begin position="20"/>
        <end position="43"/>
    </location>
</feature>
<evidence type="ECO:0000256" key="1">
    <source>
        <dbReference type="ARBA" id="ARBA00004651"/>
    </source>
</evidence>
<dbReference type="SUPFAM" id="SSF82689">
    <property type="entry name" value="Mechanosensitive channel protein MscS (YggB), C-terminal domain"/>
    <property type="match status" value="1"/>
</dbReference>
<comment type="caution">
    <text evidence="10">The sequence shown here is derived from an EMBL/GenBank/DDBJ whole genome shotgun (WGS) entry which is preliminary data.</text>
</comment>
<dbReference type="InterPro" id="IPR010920">
    <property type="entry name" value="LSM_dom_sf"/>
</dbReference>
<dbReference type="InterPro" id="IPR011066">
    <property type="entry name" value="MscS_channel_C_sf"/>
</dbReference>
<reference evidence="10 11" key="2">
    <citation type="submission" date="2018-06" db="EMBL/GenBank/DDBJ databases">
        <title>Metagenomic assembly of (sub)arctic Cyanobacteria and their associated microbiome from non-axenic cultures.</title>
        <authorList>
            <person name="Baurain D."/>
        </authorList>
    </citation>
    <scope>NUCLEOTIDE SEQUENCE [LARGE SCALE GENOMIC DNA]</scope>
    <source>
        <strain evidence="10">ULC027bin1</strain>
    </source>
</reference>
<dbReference type="Pfam" id="PF05552">
    <property type="entry name" value="MS_channel_1st_1"/>
    <property type="match status" value="1"/>
</dbReference>
<keyword evidence="6 7" id="KW-0472">Membrane</keyword>
<dbReference type="InterPro" id="IPR023408">
    <property type="entry name" value="MscS_beta-dom_sf"/>
</dbReference>
<keyword evidence="4 7" id="KW-0812">Transmembrane</keyword>
<evidence type="ECO:0000313" key="11">
    <source>
        <dbReference type="Proteomes" id="UP000249794"/>
    </source>
</evidence>
<dbReference type="GO" id="GO:0008381">
    <property type="term" value="F:mechanosensitive monoatomic ion channel activity"/>
    <property type="evidence" value="ECO:0007669"/>
    <property type="project" value="InterPro"/>
</dbReference>
<feature type="transmembrane region" description="Helical" evidence="7">
    <location>
        <begin position="91"/>
        <end position="108"/>
    </location>
</feature>
<evidence type="ECO:0000256" key="7">
    <source>
        <dbReference type="SAM" id="Phobius"/>
    </source>
</evidence>
<reference evidence="11" key="1">
    <citation type="submission" date="2018-04" db="EMBL/GenBank/DDBJ databases">
        <authorList>
            <person name="Cornet L."/>
        </authorList>
    </citation>
    <scope>NUCLEOTIDE SEQUENCE [LARGE SCALE GENOMIC DNA]</scope>
</reference>
<dbReference type="PANTHER" id="PTHR30221">
    <property type="entry name" value="SMALL-CONDUCTANCE MECHANOSENSITIVE CHANNEL"/>
    <property type="match status" value="1"/>
</dbReference>
<dbReference type="AlphaFoldDB" id="A0A2W4WU90"/>
<feature type="domain" description="Mechanosensitive ion channel MscS" evidence="8">
    <location>
        <begin position="110"/>
        <end position="172"/>
    </location>
</feature>
<evidence type="ECO:0000256" key="3">
    <source>
        <dbReference type="ARBA" id="ARBA00022475"/>
    </source>
</evidence>
<evidence type="ECO:0000256" key="2">
    <source>
        <dbReference type="ARBA" id="ARBA00008017"/>
    </source>
</evidence>
<dbReference type="Pfam" id="PF21082">
    <property type="entry name" value="MS_channel_3rd"/>
    <property type="match status" value="1"/>
</dbReference>
<sequence length="308" mass="33519">MNALIREVQGRLVNLVGQAVSVLPGLVFALLILLGTRIAASWVRKGVRKAATKTVKSLSLQSLLVQTSYVTTWVLGILFACIVAFPDLGLGDLVALLGLGSVAIGFAFQDIFKNFLAGILLLLQEPFSIGDQIIVSDFEGTVEEIALRSTQIRTYQGELVVMPNSIVFTSPIQVMTGKPQRRTDLAIGVDYNTPLPMAIETLSAAANSVAEVNPNPSVEVDVTGFGDSAIDLVVRYWTHPEQKSVRRIKTQMMLALKQACDDANINIPYPIRTVYHFDQEKYSDAEPIENSMAQASTDNINHQAESLG</sequence>
<dbReference type="Pfam" id="PF00924">
    <property type="entry name" value="MS_channel_2nd"/>
    <property type="match status" value="1"/>
</dbReference>
<comment type="similarity">
    <text evidence="2">Belongs to the MscS (TC 1.A.23) family.</text>
</comment>
<evidence type="ECO:0000256" key="4">
    <source>
        <dbReference type="ARBA" id="ARBA00022692"/>
    </source>
</evidence>
<dbReference type="SUPFAM" id="SSF82861">
    <property type="entry name" value="Mechanosensitive channel protein MscS (YggB), transmembrane region"/>
    <property type="match status" value="1"/>
</dbReference>
<evidence type="ECO:0000256" key="6">
    <source>
        <dbReference type="ARBA" id="ARBA00023136"/>
    </source>
</evidence>
<evidence type="ECO:0000313" key="10">
    <source>
        <dbReference type="EMBL" id="PZO48516.1"/>
    </source>
</evidence>
<dbReference type="Gene3D" id="3.30.70.100">
    <property type="match status" value="1"/>
</dbReference>
<gene>
    <name evidence="10" type="ORF">DCF15_17865</name>
</gene>
<evidence type="ECO:0000259" key="8">
    <source>
        <dbReference type="Pfam" id="PF00924"/>
    </source>
</evidence>